<sequence>MVYRCLCMRTSPSREEQSGVELCTCIRMAFSLACAHVRAQAGRQTP</sequence>
<reference evidence="1" key="2">
    <citation type="journal article" date="2015" name="Fish Shellfish Immunol.">
        <title>Early steps in the European eel (Anguilla anguilla)-Vibrio vulnificus interaction in the gills: Role of the RtxA13 toxin.</title>
        <authorList>
            <person name="Callol A."/>
            <person name="Pajuelo D."/>
            <person name="Ebbesson L."/>
            <person name="Teles M."/>
            <person name="MacKenzie S."/>
            <person name="Amaro C."/>
        </authorList>
    </citation>
    <scope>NUCLEOTIDE SEQUENCE</scope>
</reference>
<protein>
    <submittedName>
        <fullName evidence="1">Uncharacterized protein</fullName>
    </submittedName>
</protein>
<dbReference type="AlphaFoldDB" id="A0A0E9QZX7"/>
<accession>A0A0E9QZX7</accession>
<proteinExistence type="predicted"/>
<dbReference type="EMBL" id="GBXM01086173">
    <property type="protein sequence ID" value="JAH22404.1"/>
    <property type="molecule type" value="Transcribed_RNA"/>
</dbReference>
<name>A0A0E9QZX7_ANGAN</name>
<organism evidence="1">
    <name type="scientific">Anguilla anguilla</name>
    <name type="common">European freshwater eel</name>
    <name type="synonym">Muraena anguilla</name>
    <dbReference type="NCBI Taxonomy" id="7936"/>
    <lineage>
        <taxon>Eukaryota</taxon>
        <taxon>Metazoa</taxon>
        <taxon>Chordata</taxon>
        <taxon>Craniata</taxon>
        <taxon>Vertebrata</taxon>
        <taxon>Euteleostomi</taxon>
        <taxon>Actinopterygii</taxon>
        <taxon>Neopterygii</taxon>
        <taxon>Teleostei</taxon>
        <taxon>Anguilliformes</taxon>
        <taxon>Anguillidae</taxon>
        <taxon>Anguilla</taxon>
    </lineage>
</organism>
<reference evidence="1" key="1">
    <citation type="submission" date="2014-11" db="EMBL/GenBank/DDBJ databases">
        <authorList>
            <person name="Amaro Gonzalez C."/>
        </authorList>
    </citation>
    <scope>NUCLEOTIDE SEQUENCE</scope>
</reference>
<evidence type="ECO:0000313" key="1">
    <source>
        <dbReference type="EMBL" id="JAH22404.1"/>
    </source>
</evidence>